<gene>
    <name evidence="2" type="ORF">BC936DRAFT_141922</name>
</gene>
<evidence type="ECO:0000313" key="3">
    <source>
        <dbReference type="Proteomes" id="UP000268093"/>
    </source>
</evidence>
<dbReference type="GO" id="GO:0003730">
    <property type="term" value="F:mRNA 3'-UTR binding"/>
    <property type="evidence" value="ECO:0007669"/>
    <property type="project" value="TreeGrafter"/>
</dbReference>
<keyword evidence="3" id="KW-1185">Reference proteome</keyword>
<dbReference type="PANTHER" id="PTHR13284:SF4">
    <property type="entry name" value="C2H2-TYPE DOMAIN-CONTAINING PROTEIN"/>
    <property type="match status" value="1"/>
</dbReference>
<dbReference type="InterPro" id="IPR040051">
    <property type="entry name" value="SECISBP2"/>
</dbReference>
<dbReference type="GO" id="GO:0005739">
    <property type="term" value="C:mitochondrion"/>
    <property type="evidence" value="ECO:0007669"/>
    <property type="project" value="TreeGrafter"/>
</dbReference>
<evidence type="ECO:0000313" key="2">
    <source>
        <dbReference type="EMBL" id="RUP49657.1"/>
    </source>
</evidence>
<evidence type="ECO:0000259" key="1">
    <source>
        <dbReference type="Pfam" id="PF01248"/>
    </source>
</evidence>
<dbReference type="InterPro" id="IPR029064">
    <property type="entry name" value="Ribosomal_eL30-like_sf"/>
</dbReference>
<dbReference type="SUPFAM" id="SSF55315">
    <property type="entry name" value="L30e-like"/>
    <property type="match status" value="1"/>
</dbReference>
<dbReference type="Pfam" id="PF01248">
    <property type="entry name" value="Ribosomal_L7Ae"/>
    <property type="match status" value="1"/>
</dbReference>
<proteinExistence type="predicted"/>
<accession>A0A433DFQ5</accession>
<dbReference type="Gene3D" id="3.30.1330.30">
    <property type="match status" value="1"/>
</dbReference>
<dbReference type="EMBL" id="RBNI01002088">
    <property type="protein sequence ID" value="RUP49657.1"/>
    <property type="molecule type" value="Genomic_DNA"/>
</dbReference>
<dbReference type="AlphaFoldDB" id="A0A433DFQ5"/>
<sequence length="71" mass="8432">MRFQKRQLNINATKAKSKRRMYMGLREVLKHVKRGRIKCVIMARNIEQTTEEGSTVSPDHCHIHLRSHCSW</sequence>
<organism evidence="2 3">
    <name type="scientific">Jimgerdemannia flammicorona</name>
    <dbReference type="NCBI Taxonomy" id="994334"/>
    <lineage>
        <taxon>Eukaryota</taxon>
        <taxon>Fungi</taxon>
        <taxon>Fungi incertae sedis</taxon>
        <taxon>Mucoromycota</taxon>
        <taxon>Mucoromycotina</taxon>
        <taxon>Endogonomycetes</taxon>
        <taxon>Endogonales</taxon>
        <taxon>Endogonaceae</taxon>
        <taxon>Jimgerdemannia</taxon>
    </lineage>
</organism>
<feature type="domain" description="Ribosomal protein eL8/eL30/eS12/Gadd45" evidence="1">
    <location>
        <begin position="10"/>
        <end position="52"/>
    </location>
</feature>
<name>A0A433DFQ5_9FUNG</name>
<dbReference type="OrthoDB" id="2161441at2759"/>
<dbReference type="GO" id="GO:0043021">
    <property type="term" value="F:ribonucleoprotein complex binding"/>
    <property type="evidence" value="ECO:0007669"/>
    <property type="project" value="TreeGrafter"/>
</dbReference>
<dbReference type="GO" id="GO:1990904">
    <property type="term" value="C:ribonucleoprotein complex"/>
    <property type="evidence" value="ECO:0007669"/>
    <property type="project" value="TreeGrafter"/>
</dbReference>
<protein>
    <recommendedName>
        <fullName evidence="1">Ribosomal protein eL8/eL30/eS12/Gadd45 domain-containing protein</fullName>
    </recommendedName>
</protein>
<dbReference type="Proteomes" id="UP000268093">
    <property type="component" value="Unassembled WGS sequence"/>
</dbReference>
<dbReference type="PANTHER" id="PTHR13284">
    <property type="entry name" value="GH01354P"/>
    <property type="match status" value="1"/>
</dbReference>
<reference evidence="2 3" key="1">
    <citation type="journal article" date="2018" name="New Phytol.">
        <title>Phylogenomics of Endogonaceae and evolution of mycorrhizas within Mucoromycota.</title>
        <authorList>
            <person name="Chang Y."/>
            <person name="Desiro A."/>
            <person name="Na H."/>
            <person name="Sandor L."/>
            <person name="Lipzen A."/>
            <person name="Clum A."/>
            <person name="Barry K."/>
            <person name="Grigoriev I.V."/>
            <person name="Martin F.M."/>
            <person name="Stajich J.E."/>
            <person name="Smith M.E."/>
            <person name="Bonito G."/>
            <person name="Spatafora J.W."/>
        </authorList>
    </citation>
    <scope>NUCLEOTIDE SEQUENCE [LARGE SCALE GENOMIC DNA]</scope>
    <source>
        <strain evidence="2 3">GMNB39</strain>
    </source>
</reference>
<dbReference type="InterPro" id="IPR004038">
    <property type="entry name" value="Ribosomal_eL8/eL30/eS12/Gad45"/>
</dbReference>
<dbReference type="GO" id="GO:0035368">
    <property type="term" value="F:selenocysteine insertion sequence binding"/>
    <property type="evidence" value="ECO:0007669"/>
    <property type="project" value="InterPro"/>
</dbReference>
<comment type="caution">
    <text evidence="2">The sequence shown here is derived from an EMBL/GenBank/DDBJ whole genome shotgun (WGS) entry which is preliminary data.</text>
</comment>